<dbReference type="InterPro" id="IPR004345">
    <property type="entry name" value="TB2_DP1_HVA22"/>
</dbReference>
<dbReference type="Pfam" id="PF03134">
    <property type="entry name" value="TB2_DP1_HVA22"/>
    <property type="match status" value="1"/>
</dbReference>
<sequence length="206" mass="24343">MLKLITNISIASLVLFNTYKSYKARKLYKGLRLQYSHYFKVMSLFLVFDNVFSTFLRFIPFYQVGRLLIVMWLSIPTCSGAAFVYRFYINGFLKVYEQDLDQYMITLKEKILNKFFHYYNYANNKYKEARNRKKIQDTTGDKQNPADSLLDDQSLNIQKLNSKIETPEMGLRSFEPEKSKNQEEFEDPNSSVDELSAVSNEEEKLE</sequence>
<evidence type="ECO:0000313" key="4">
    <source>
        <dbReference type="Proteomes" id="UP000016927"/>
    </source>
</evidence>
<keyword evidence="1 3" id="KW-0812">Transmembrane</keyword>
<dbReference type="HOGENOM" id="CLU_115042_0_0_1"/>
<dbReference type="Proteomes" id="UP000016927">
    <property type="component" value="Unassembled WGS sequence"/>
</dbReference>
<feature type="compositionally biased region" description="Polar residues" evidence="2">
    <location>
        <begin position="188"/>
        <end position="199"/>
    </location>
</feature>
<keyword evidence="4" id="KW-1185">Reference proteome</keyword>
<gene>
    <name evidence="3" type="ORF">NBO_41gi001</name>
</gene>
<reference evidence="3 4" key="1">
    <citation type="journal article" date="2013" name="BMC Genomics">
        <title>Comparative genomics of parasitic silkworm microsporidia reveal an association between genome expansion and host adaptation.</title>
        <authorList>
            <person name="Pan G."/>
            <person name="Xu J."/>
            <person name="Li T."/>
            <person name="Xia Q."/>
            <person name="Liu S.L."/>
            <person name="Zhang G."/>
            <person name="Li S."/>
            <person name="Li C."/>
            <person name="Liu H."/>
            <person name="Yang L."/>
            <person name="Liu T."/>
            <person name="Zhang X."/>
            <person name="Wu Z."/>
            <person name="Fan W."/>
            <person name="Dang X."/>
            <person name="Xiang H."/>
            <person name="Tao M."/>
            <person name="Li Y."/>
            <person name="Hu J."/>
            <person name="Li Z."/>
            <person name="Lin L."/>
            <person name="Luo J."/>
            <person name="Geng L."/>
            <person name="Wang L."/>
            <person name="Long M."/>
            <person name="Wan Y."/>
            <person name="He N."/>
            <person name="Zhang Z."/>
            <person name="Lu C."/>
            <person name="Keeling P.J."/>
            <person name="Wang J."/>
            <person name="Xiang Z."/>
            <person name="Zhou Z."/>
        </authorList>
    </citation>
    <scope>NUCLEOTIDE SEQUENCE [LARGE SCALE GENOMIC DNA]</scope>
    <source>
        <strain evidence="4">CQ1 / CVCC 102059</strain>
    </source>
</reference>
<protein>
    <recommendedName>
        <fullName evidence="1">Protein YOP1</fullName>
    </recommendedName>
</protein>
<evidence type="ECO:0000313" key="3">
    <source>
        <dbReference type="EMBL" id="EOB14048.1"/>
    </source>
</evidence>
<keyword evidence="1" id="KW-0472">Membrane</keyword>
<organism evidence="3 4">
    <name type="scientific">Nosema bombycis (strain CQ1 / CVCC 102059)</name>
    <name type="common">Microsporidian parasite</name>
    <name type="synonym">Pebrine of silkworm</name>
    <dbReference type="NCBI Taxonomy" id="578461"/>
    <lineage>
        <taxon>Eukaryota</taxon>
        <taxon>Fungi</taxon>
        <taxon>Fungi incertae sedis</taxon>
        <taxon>Microsporidia</taxon>
        <taxon>Nosematidae</taxon>
        <taxon>Nosema</taxon>
    </lineage>
</organism>
<evidence type="ECO:0000256" key="1">
    <source>
        <dbReference type="RuleBase" id="RU362006"/>
    </source>
</evidence>
<dbReference type="OrthoDB" id="434647at2759"/>
<comment type="subcellular location">
    <subcellularLocation>
        <location evidence="1">Membrane</location>
        <topology evidence="1">Multi-pass membrane protein</topology>
    </subcellularLocation>
</comment>
<dbReference type="STRING" id="578461.R0MMG0"/>
<proteinExistence type="inferred from homology"/>
<comment type="similarity">
    <text evidence="1">Belongs to the DP1 family.</text>
</comment>
<evidence type="ECO:0000256" key="2">
    <source>
        <dbReference type="SAM" id="MobiDB-lite"/>
    </source>
</evidence>
<feature type="compositionally biased region" description="Basic and acidic residues" evidence="2">
    <location>
        <begin position="174"/>
        <end position="183"/>
    </location>
</feature>
<dbReference type="AlphaFoldDB" id="R0MMG0"/>
<dbReference type="VEuPathDB" id="MicrosporidiaDB:NBO_41gi001"/>
<feature type="transmembrane region" description="Helical" evidence="1">
    <location>
        <begin position="68"/>
        <end position="88"/>
    </location>
</feature>
<feature type="region of interest" description="Disordered" evidence="2">
    <location>
        <begin position="162"/>
        <end position="206"/>
    </location>
</feature>
<keyword evidence="1" id="KW-1133">Transmembrane helix</keyword>
<feature type="transmembrane region" description="Helical" evidence="1">
    <location>
        <begin position="43"/>
        <end position="62"/>
    </location>
</feature>
<dbReference type="GO" id="GO:0016020">
    <property type="term" value="C:membrane"/>
    <property type="evidence" value="ECO:0007669"/>
    <property type="project" value="UniProtKB-SubCell"/>
</dbReference>
<name>R0MMG0_NOSB1</name>
<dbReference type="EMBL" id="KB908949">
    <property type="protein sequence ID" value="EOB14048.1"/>
    <property type="molecule type" value="Genomic_DNA"/>
</dbReference>
<comment type="caution">
    <text evidence="1">Lacks conserved residue(s) required for the propagation of feature annotation.</text>
</comment>
<accession>R0MMG0</accession>
<dbReference type="PANTHER" id="PTHR12300">
    <property type="entry name" value="HVA22-LIKE PROTEINS"/>
    <property type="match status" value="1"/>
</dbReference>